<dbReference type="PROSITE" id="PS50181">
    <property type="entry name" value="FBOX"/>
    <property type="match status" value="1"/>
</dbReference>
<dbReference type="STRING" id="888268.A0A1E5VHV4"/>
<gene>
    <name evidence="2" type="ORF">BAE44_0014276</name>
</gene>
<evidence type="ECO:0000313" key="3">
    <source>
        <dbReference type="Proteomes" id="UP000095767"/>
    </source>
</evidence>
<sequence>LPTELLSEALLCLPAKELCRLRLVGRAWWALTSEPRLATAHSSRHPLFAGVSLGAHKIRFLDHEANTQQTRT</sequence>
<name>A0A1E5VHV4_9POAL</name>
<dbReference type="AlphaFoldDB" id="A0A1E5VHV4"/>
<reference evidence="2 3" key="1">
    <citation type="submission" date="2016-09" db="EMBL/GenBank/DDBJ databases">
        <title>The draft genome of Dichanthelium oligosanthes: A C3 panicoid grass species.</title>
        <authorList>
            <person name="Studer A.J."/>
            <person name="Schnable J.C."/>
            <person name="Brutnell T.P."/>
        </authorList>
    </citation>
    <scope>NUCLEOTIDE SEQUENCE [LARGE SCALE GENOMIC DNA]</scope>
    <source>
        <strain evidence="3">cv. Kellogg 1175</strain>
        <tissue evidence="2">Leaf</tissue>
    </source>
</reference>
<feature type="non-terminal residue" evidence="2">
    <location>
        <position position="1"/>
    </location>
</feature>
<dbReference type="EMBL" id="LWDX02039091">
    <property type="protein sequence ID" value="OEL24706.1"/>
    <property type="molecule type" value="Genomic_DNA"/>
</dbReference>
<accession>A0A1E5VHV4</accession>
<dbReference type="InterPro" id="IPR001810">
    <property type="entry name" value="F-box_dom"/>
</dbReference>
<dbReference type="OrthoDB" id="1631251at2759"/>
<comment type="caution">
    <text evidence="2">The sequence shown here is derived from an EMBL/GenBank/DDBJ whole genome shotgun (WGS) entry which is preliminary data.</text>
</comment>
<protein>
    <recommendedName>
        <fullName evidence="1">F-box domain-containing protein</fullName>
    </recommendedName>
</protein>
<feature type="domain" description="F-box" evidence="1">
    <location>
        <begin position="1"/>
        <end position="41"/>
    </location>
</feature>
<organism evidence="2 3">
    <name type="scientific">Dichanthelium oligosanthes</name>
    <dbReference type="NCBI Taxonomy" id="888268"/>
    <lineage>
        <taxon>Eukaryota</taxon>
        <taxon>Viridiplantae</taxon>
        <taxon>Streptophyta</taxon>
        <taxon>Embryophyta</taxon>
        <taxon>Tracheophyta</taxon>
        <taxon>Spermatophyta</taxon>
        <taxon>Magnoliopsida</taxon>
        <taxon>Liliopsida</taxon>
        <taxon>Poales</taxon>
        <taxon>Poaceae</taxon>
        <taxon>PACMAD clade</taxon>
        <taxon>Panicoideae</taxon>
        <taxon>Panicodae</taxon>
        <taxon>Paniceae</taxon>
        <taxon>Dichantheliinae</taxon>
        <taxon>Dichanthelium</taxon>
    </lineage>
</organism>
<dbReference type="InterPro" id="IPR036047">
    <property type="entry name" value="F-box-like_dom_sf"/>
</dbReference>
<evidence type="ECO:0000259" key="1">
    <source>
        <dbReference type="PROSITE" id="PS50181"/>
    </source>
</evidence>
<proteinExistence type="predicted"/>
<dbReference type="Gene3D" id="1.20.1280.50">
    <property type="match status" value="1"/>
</dbReference>
<keyword evidence="3" id="KW-1185">Reference proteome</keyword>
<dbReference type="Proteomes" id="UP000095767">
    <property type="component" value="Unassembled WGS sequence"/>
</dbReference>
<dbReference type="SUPFAM" id="SSF81383">
    <property type="entry name" value="F-box domain"/>
    <property type="match status" value="1"/>
</dbReference>
<evidence type="ECO:0000313" key="2">
    <source>
        <dbReference type="EMBL" id="OEL24706.1"/>
    </source>
</evidence>
<dbReference type="Pfam" id="PF12937">
    <property type="entry name" value="F-box-like"/>
    <property type="match status" value="1"/>
</dbReference>